<keyword evidence="6" id="KW-1015">Disulfide bond</keyword>
<evidence type="ECO:0000256" key="8">
    <source>
        <dbReference type="ARBA" id="ARBA00032824"/>
    </source>
</evidence>
<evidence type="ECO:0000256" key="4">
    <source>
        <dbReference type="ARBA" id="ARBA00022862"/>
    </source>
</evidence>
<keyword evidence="4" id="KW-0049">Antioxidant</keyword>
<comment type="similarity">
    <text evidence="9">Belongs to the peroxiredoxin family. BCP/PrxQ subfamily.</text>
</comment>
<evidence type="ECO:0000256" key="7">
    <source>
        <dbReference type="ARBA" id="ARBA00023284"/>
    </source>
</evidence>
<dbReference type="PANTHER" id="PTHR42801:SF4">
    <property type="entry name" value="AHPC_TSA FAMILY PROTEIN"/>
    <property type="match status" value="1"/>
</dbReference>
<evidence type="ECO:0000256" key="1">
    <source>
        <dbReference type="ARBA" id="ARBA00011245"/>
    </source>
</evidence>
<dbReference type="GO" id="GO:0045454">
    <property type="term" value="P:cell redox homeostasis"/>
    <property type="evidence" value="ECO:0007669"/>
    <property type="project" value="TreeGrafter"/>
</dbReference>
<protein>
    <recommendedName>
        <fullName evidence="2">thioredoxin-dependent peroxiredoxin</fullName>
        <ecNumber evidence="2">1.11.1.24</ecNumber>
    </recommendedName>
    <alternativeName>
        <fullName evidence="8">Thioredoxin peroxidase</fullName>
    </alternativeName>
</protein>
<dbReference type="Proteomes" id="UP000009376">
    <property type="component" value="Unassembled WGS sequence"/>
</dbReference>
<dbReference type="EMBL" id="GG745557">
    <property type="protein sequence ID" value="EFD92653.1"/>
    <property type="molecule type" value="Genomic_DNA"/>
</dbReference>
<dbReference type="CDD" id="cd03017">
    <property type="entry name" value="PRX_BCP"/>
    <property type="match status" value="1"/>
</dbReference>
<feature type="active site" description="Cysteine sulfenic acid (-SOH) intermediate; for peroxidase activity" evidence="11">
    <location>
        <position position="45"/>
    </location>
</feature>
<keyword evidence="3" id="KW-0575">Peroxidase</keyword>
<reference evidence="13 14" key="1">
    <citation type="journal article" date="2010" name="Proc. Natl. Acad. Sci. U.S.A.">
        <title>Enigmatic, ultrasmall, uncultivated Archaea.</title>
        <authorList>
            <person name="Baker B.J."/>
            <person name="Comolli L.R."/>
            <person name="Dick G.J."/>
            <person name="Hauser L.J."/>
            <person name="Hyatt D."/>
            <person name="Dill B.D."/>
            <person name="Land M.L."/>
            <person name="Verberkmoes N.C."/>
            <person name="Hettich R.L."/>
            <person name="Banfield J.F."/>
        </authorList>
    </citation>
    <scope>NUCLEOTIDE SEQUENCE [LARGE SCALE GENOMIC DNA]</scope>
</reference>
<evidence type="ECO:0000256" key="10">
    <source>
        <dbReference type="ARBA" id="ARBA00049091"/>
    </source>
</evidence>
<dbReference type="Gene3D" id="3.40.30.10">
    <property type="entry name" value="Glutaredoxin"/>
    <property type="match status" value="1"/>
</dbReference>
<dbReference type="FunFam" id="3.40.30.10:FF:000007">
    <property type="entry name" value="Thioredoxin-dependent thiol peroxidase"/>
    <property type="match status" value="1"/>
</dbReference>
<dbReference type="AlphaFoldDB" id="D6GVU2"/>
<dbReference type="GO" id="GO:0008379">
    <property type="term" value="F:thioredoxin peroxidase activity"/>
    <property type="evidence" value="ECO:0007669"/>
    <property type="project" value="TreeGrafter"/>
</dbReference>
<organism evidence="13 14">
    <name type="scientific">Candidatus Parvarchaeum acidophilus ARMAN-5</name>
    <dbReference type="NCBI Taxonomy" id="662762"/>
    <lineage>
        <taxon>Archaea</taxon>
        <taxon>Candidatus Parvarchaeota</taxon>
        <taxon>Candidatus Parvarchaeum</taxon>
    </lineage>
</organism>
<dbReference type="InterPro" id="IPR000866">
    <property type="entry name" value="AhpC/TSA"/>
</dbReference>
<dbReference type="PROSITE" id="PS51352">
    <property type="entry name" value="THIOREDOXIN_2"/>
    <property type="match status" value="1"/>
</dbReference>
<evidence type="ECO:0000256" key="3">
    <source>
        <dbReference type="ARBA" id="ARBA00022559"/>
    </source>
</evidence>
<keyword evidence="7" id="KW-0676">Redox-active center</keyword>
<comment type="catalytic activity">
    <reaction evidence="10">
        <text>a hydroperoxide + [thioredoxin]-dithiol = an alcohol + [thioredoxin]-disulfide + H2O</text>
        <dbReference type="Rhea" id="RHEA:62620"/>
        <dbReference type="Rhea" id="RHEA-COMP:10698"/>
        <dbReference type="Rhea" id="RHEA-COMP:10700"/>
        <dbReference type="ChEBI" id="CHEBI:15377"/>
        <dbReference type="ChEBI" id="CHEBI:29950"/>
        <dbReference type="ChEBI" id="CHEBI:30879"/>
        <dbReference type="ChEBI" id="CHEBI:35924"/>
        <dbReference type="ChEBI" id="CHEBI:50058"/>
        <dbReference type="EC" id="1.11.1.24"/>
    </reaction>
</comment>
<dbReference type="EC" id="1.11.1.24" evidence="2"/>
<dbReference type="Pfam" id="PF00578">
    <property type="entry name" value="AhpC-TSA"/>
    <property type="match status" value="1"/>
</dbReference>
<dbReference type="InterPro" id="IPR036249">
    <property type="entry name" value="Thioredoxin-like_sf"/>
</dbReference>
<dbReference type="PIRSF" id="PIRSF000239">
    <property type="entry name" value="AHPC"/>
    <property type="match status" value="1"/>
</dbReference>
<evidence type="ECO:0000256" key="2">
    <source>
        <dbReference type="ARBA" id="ARBA00013017"/>
    </source>
</evidence>
<dbReference type="InterPro" id="IPR050924">
    <property type="entry name" value="Peroxiredoxin_BCP/PrxQ"/>
</dbReference>
<evidence type="ECO:0000256" key="6">
    <source>
        <dbReference type="ARBA" id="ARBA00023157"/>
    </source>
</evidence>
<dbReference type="PANTHER" id="PTHR42801">
    <property type="entry name" value="THIOREDOXIN-DEPENDENT PEROXIDE REDUCTASE"/>
    <property type="match status" value="1"/>
</dbReference>
<dbReference type="GO" id="GO:0005737">
    <property type="term" value="C:cytoplasm"/>
    <property type="evidence" value="ECO:0007669"/>
    <property type="project" value="TreeGrafter"/>
</dbReference>
<evidence type="ECO:0000313" key="13">
    <source>
        <dbReference type="EMBL" id="EFD92653.1"/>
    </source>
</evidence>
<feature type="domain" description="Thioredoxin" evidence="12">
    <location>
        <begin position="3"/>
        <end position="147"/>
    </location>
</feature>
<accession>D6GVU2</accession>
<proteinExistence type="inferred from homology"/>
<dbReference type="SUPFAM" id="SSF52833">
    <property type="entry name" value="Thioredoxin-like"/>
    <property type="match status" value="1"/>
</dbReference>
<sequence>MQIKEGDEFPDFNLKSDDDKTVSLLDIKGKESIIYFYPKDDTPGCTKEACSFRDNINSFKSLGIPIFGISVDSVESHKKFKQKYSIPFTLLSDKDKTLISKLGIKTLIGIASRVTFVLDKDAKIKKIYPKVSPDGHAEEILEFLRQE</sequence>
<dbReference type="InterPro" id="IPR024706">
    <property type="entry name" value="Peroxiredoxin_AhpC-typ"/>
</dbReference>
<keyword evidence="5" id="KW-0560">Oxidoreductase</keyword>
<gene>
    <name evidence="13" type="ORF">BJBARM5_0611</name>
</gene>
<name>D6GVU2_PARA5</name>
<evidence type="ECO:0000259" key="12">
    <source>
        <dbReference type="PROSITE" id="PS51352"/>
    </source>
</evidence>
<dbReference type="InterPro" id="IPR013766">
    <property type="entry name" value="Thioredoxin_domain"/>
</dbReference>
<comment type="subunit">
    <text evidence="1">Monomer.</text>
</comment>
<evidence type="ECO:0000256" key="9">
    <source>
        <dbReference type="ARBA" id="ARBA00038489"/>
    </source>
</evidence>
<evidence type="ECO:0000256" key="5">
    <source>
        <dbReference type="ARBA" id="ARBA00023002"/>
    </source>
</evidence>
<evidence type="ECO:0000256" key="11">
    <source>
        <dbReference type="PIRSR" id="PIRSR000239-1"/>
    </source>
</evidence>
<dbReference type="GO" id="GO:0034599">
    <property type="term" value="P:cellular response to oxidative stress"/>
    <property type="evidence" value="ECO:0007669"/>
    <property type="project" value="TreeGrafter"/>
</dbReference>
<evidence type="ECO:0000313" key="14">
    <source>
        <dbReference type="Proteomes" id="UP000009376"/>
    </source>
</evidence>